<feature type="transmembrane region" description="Helical" evidence="1">
    <location>
        <begin position="115"/>
        <end position="132"/>
    </location>
</feature>
<reference evidence="3" key="1">
    <citation type="journal article" date="2020" name="mSystems">
        <title>Genome- and Community-Level Interaction Insights into Carbon Utilization and Element Cycling Functions of Hydrothermarchaeota in Hydrothermal Sediment.</title>
        <authorList>
            <person name="Zhou Z."/>
            <person name="Liu Y."/>
            <person name="Xu W."/>
            <person name="Pan J."/>
            <person name="Luo Z.H."/>
            <person name="Li M."/>
        </authorList>
    </citation>
    <scope>NUCLEOTIDE SEQUENCE [LARGE SCALE GENOMIC DNA]</scope>
    <source>
        <strain evidence="3">SpSt-594</strain>
    </source>
</reference>
<name>A0A7C4WFA0_UNCW3</name>
<comment type="caution">
    <text evidence="3">The sequence shown here is derived from an EMBL/GenBank/DDBJ whole genome shotgun (WGS) entry which is preliminary data.</text>
</comment>
<dbReference type="InterPro" id="IPR046642">
    <property type="entry name" value="DUF6754"/>
</dbReference>
<gene>
    <name evidence="3" type="ORF">ENT60_02070</name>
</gene>
<dbReference type="SUPFAM" id="SSF49265">
    <property type="entry name" value="Fibronectin type III"/>
    <property type="match status" value="1"/>
</dbReference>
<feature type="domain" description="Fibronectin type-III" evidence="2">
    <location>
        <begin position="13"/>
        <end position="108"/>
    </location>
</feature>
<dbReference type="InterPro" id="IPR003961">
    <property type="entry name" value="FN3_dom"/>
</dbReference>
<evidence type="ECO:0000313" key="3">
    <source>
        <dbReference type="EMBL" id="HGU47333.1"/>
    </source>
</evidence>
<evidence type="ECO:0000259" key="2">
    <source>
        <dbReference type="PROSITE" id="PS50853"/>
    </source>
</evidence>
<proteinExistence type="predicted"/>
<dbReference type="Pfam" id="PF20539">
    <property type="entry name" value="DUF6754"/>
    <property type="match status" value="1"/>
</dbReference>
<dbReference type="Gene3D" id="2.60.40.10">
    <property type="entry name" value="Immunoglobulins"/>
    <property type="match status" value="1"/>
</dbReference>
<keyword evidence="1" id="KW-0812">Transmembrane</keyword>
<sequence>MFLFFLFNLIVEPPKNVKAIDNPNDGGNKILITWQLSPSDSILDGYEILRRSEKEECFYKIGFVGPSRNSFLDENTEDNLNYYYQISAVKDTIKVFSEISQPAKSYPQWFNKSKLIILLTFFLFGFLILYFIKRARKIELFIRRIAGLSAVEEAVGRATEMGKPVLFVPGLSGMSDVATIAALNILSEVAKKIAQYDVKLIVPNNDPIVYTVAREIVKEAYTSVGRPDAFNPDSVFYLTDSQFAYAAGVDGIMVRERPATNFFCGYFYAESLILAETGAQTGAIQIAATDSITQLPFFIVACDYTLIGEELYAASAYLSKEPILLGSLKGQDYGKFLIIIILISLSIISLLFNFVIK</sequence>
<protein>
    <submittedName>
        <fullName evidence="3">Fibronectin type III domain-containing protein</fullName>
    </submittedName>
</protein>
<evidence type="ECO:0000256" key="1">
    <source>
        <dbReference type="SAM" id="Phobius"/>
    </source>
</evidence>
<dbReference type="AlphaFoldDB" id="A0A7C4WFA0"/>
<feature type="transmembrane region" description="Helical" evidence="1">
    <location>
        <begin position="336"/>
        <end position="356"/>
    </location>
</feature>
<organism evidence="3">
    <name type="scientific">candidate division WOR-3 bacterium</name>
    <dbReference type="NCBI Taxonomy" id="2052148"/>
    <lineage>
        <taxon>Bacteria</taxon>
        <taxon>Bacteria division WOR-3</taxon>
    </lineage>
</organism>
<dbReference type="EMBL" id="DSZH01000095">
    <property type="protein sequence ID" value="HGU47333.1"/>
    <property type="molecule type" value="Genomic_DNA"/>
</dbReference>
<keyword evidence="1" id="KW-1133">Transmembrane helix</keyword>
<dbReference type="InterPro" id="IPR013783">
    <property type="entry name" value="Ig-like_fold"/>
</dbReference>
<accession>A0A7C4WFA0</accession>
<dbReference type="PROSITE" id="PS50853">
    <property type="entry name" value="FN3"/>
    <property type="match status" value="1"/>
</dbReference>
<dbReference type="InterPro" id="IPR036116">
    <property type="entry name" value="FN3_sf"/>
</dbReference>
<keyword evidence="1" id="KW-0472">Membrane</keyword>